<dbReference type="PANTHER" id="PTHR47080">
    <property type="entry name" value="CHROMOSOME 16 OPEN READING FRAME 96"/>
    <property type="match status" value="1"/>
</dbReference>
<dbReference type="PANTHER" id="PTHR47080:SF1">
    <property type="entry name" value="CHROMOSOME 16 OPEN READING FRAME 96"/>
    <property type="match status" value="1"/>
</dbReference>
<feature type="coiled-coil region" evidence="1">
    <location>
        <begin position="449"/>
        <end position="504"/>
    </location>
</feature>
<dbReference type="Pfam" id="PF16043">
    <property type="entry name" value="DUF4795"/>
    <property type="match status" value="1"/>
</dbReference>
<keyword evidence="1" id="KW-0175">Coiled coil</keyword>
<dbReference type="Proteomes" id="UP000663879">
    <property type="component" value="Unassembled WGS sequence"/>
</dbReference>
<feature type="domain" description="DUF4795" evidence="3">
    <location>
        <begin position="480"/>
        <end position="681"/>
    </location>
</feature>
<protein>
    <recommendedName>
        <fullName evidence="3">DUF4795 domain-containing protein</fullName>
    </recommendedName>
</protein>
<dbReference type="AlphaFoldDB" id="A0A813TFT1"/>
<evidence type="ECO:0000256" key="1">
    <source>
        <dbReference type="SAM" id="Coils"/>
    </source>
</evidence>
<gene>
    <name evidence="4" type="ORF">OXX778_LOCUS7017</name>
</gene>
<dbReference type="InterPro" id="IPR032013">
    <property type="entry name" value="DUF4795"/>
</dbReference>
<feature type="coiled-coil region" evidence="1">
    <location>
        <begin position="580"/>
        <end position="619"/>
    </location>
</feature>
<name>A0A813TFT1_9BILA</name>
<reference evidence="4" key="1">
    <citation type="submission" date="2021-02" db="EMBL/GenBank/DDBJ databases">
        <authorList>
            <person name="Nowell W R."/>
        </authorList>
    </citation>
    <scope>NUCLEOTIDE SEQUENCE</scope>
    <source>
        <strain evidence="4">Ploen Becks lab</strain>
    </source>
</reference>
<comment type="caution">
    <text evidence="4">The sequence shown here is derived from an EMBL/GenBank/DDBJ whole genome shotgun (WGS) entry which is preliminary data.</text>
</comment>
<dbReference type="EMBL" id="CAJNOC010000870">
    <property type="protein sequence ID" value="CAF0811876.1"/>
    <property type="molecule type" value="Genomic_DNA"/>
</dbReference>
<proteinExistence type="predicted"/>
<evidence type="ECO:0000313" key="4">
    <source>
        <dbReference type="EMBL" id="CAF0811876.1"/>
    </source>
</evidence>
<feature type="coiled-coil region" evidence="1">
    <location>
        <begin position="198"/>
        <end position="246"/>
    </location>
</feature>
<dbReference type="Gene3D" id="1.10.287.1490">
    <property type="match status" value="1"/>
</dbReference>
<accession>A0A813TFT1</accession>
<feature type="region of interest" description="Disordered" evidence="2">
    <location>
        <begin position="342"/>
        <end position="369"/>
    </location>
</feature>
<dbReference type="OrthoDB" id="5981048at2759"/>
<evidence type="ECO:0000313" key="5">
    <source>
        <dbReference type="Proteomes" id="UP000663879"/>
    </source>
</evidence>
<organism evidence="4 5">
    <name type="scientific">Brachionus calyciflorus</name>
    <dbReference type="NCBI Taxonomy" id="104777"/>
    <lineage>
        <taxon>Eukaryota</taxon>
        <taxon>Metazoa</taxon>
        <taxon>Spiralia</taxon>
        <taxon>Gnathifera</taxon>
        <taxon>Rotifera</taxon>
        <taxon>Eurotatoria</taxon>
        <taxon>Monogononta</taxon>
        <taxon>Pseudotrocha</taxon>
        <taxon>Ploima</taxon>
        <taxon>Brachionidae</taxon>
        <taxon>Brachionus</taxon>
    </lineage>
</organism>
<keyword evidence="5" id="KW-1185">Reference proteome</keyword>
<sequence length="806" mass="93113">MEKIIISFKTVFVGEMASTDKNSDISLNRLLHLALCSSPQVGIVNFNLLKTFLLELLKALNLQHFEPKFSDDSNIQNLVNDVLQNQSNNEKFNLNNYHNDSNNLNNNLEAKSDTKAEKSSFSLMTSGMKPLSLERIIKMEDKLAKFEQQMTAFDSLPSNQQIIDKVKDTKKSENSSPILEIWKYTQLSKRLESNEEGITKLTSLVQDLIDEIHELKDNQLRNDKDIKKLDDQYTNLLNRINSFDKTLNNLPSNDRKKDIEDELNALKKLFGNVEKFDVKLKDIADQIKTIETKLYTVVHHPDLELYVTWPALENSLKGLKDALDSAMRRELVVNEQTQTIPVNEFSAKPVDRATSPHNDKTQEPPKQYETVSINEQNYIKEKTPSFTPSSRPSSFHPSKELQDILSKLGTLNERHESLRDIVDKLRFELGKKPQPQSINEQSIKLPDDFAEKMDEIKNLKSLLEQLKKNFSDETNKRLELEGIITNLNNSLDNIRNSLKECLKNTQLNKEDIMSLKEAIKMLDETKADKDWIKSEFERKADKRDMEQKVNKKQYDDHFHDLSNSINDCKLKTTNLEDEYRKGNESLIKELESKLDRLELDGLKDYIEKQLRKLKKLQKESVQPFSNGLNNSEDDAAGLRRQLLRFHCISCDRPIDMPAQNAPYPTLPAERGMRPIQTPRPYTTYELDQIRQFQKQQLLNEQSYDLFATVRQCGGSHTLTVPNKKMVKMSNPVIEESQSGIAHRNEVHLQGQDGHIYKGRIEARLSVDMKKQVKNQNKNPINNSFQNLRTASEIPDEQIDKLHSFTN</sequence>
<evidence type="ECO:0000259" key="3">
    <source>
        <dbReference type="Pfam" id="PF16043"/>
    </source>
</evidence>
<evidence type="ECO:0000256" key="2">
    <source>
        <dbReference type="SAM" id="MobiDB-lite"/>
    </source>
</evidence>